<evidence type="ECO:0000256" key="4">
    <source>
        <dbReference type="ARBA" id="ARBA00023163"/>
    </source>
</evidence>
<evidence type="ECO:0000256" key="5">
    <source>
        <dbReference type="ARBA" id="ARBA00023242"/>
    </source>
</evidence>
<proteinExistence type="predicted"/>
<dbReference type="Pfam" id="PF00319">
    <property type="entry name" value="SRF-TF"/>
    <property type="match status" value="1"/>
</dbReference>
<dbReference type="GO" id="GO:0003677">
    <property type="term" value="F:DNA binding"/>
    <property type="evidence" value="ECO:0007669"/>
    <property type="project" value="UniProtKB-KW"/>
</dbReference>
<keyword evidence="4" id="KW-0804">Transcription</keyword>
<keyword evidence="5" id="KW-0539">Nucleus</keyword>
<evidence type="ECO:0000256" key="2">
    <source>
        <dbReference type="ARBA" id="ARBA00023015"/>
    </source>
</evidence>
<dbReference type="SMART" id="SM00432">
    <property type="entry name" value="MADS"/>
    <property type="match status" value="1"/>
</dbReference>
<dbReference type="Proteomes" id="UP000077755">
    <property type="component" value="Chromosome 4"/>
</dbReference>
<evidence type="ECO:0000256" key="3">
    <source>
        <dbReference type="ARBA" id="ARBA00023125"/>
    </source>
</evidence>
<keyword evidence="8" id="KW-1185">Reference proteome</keyword>
<dbReference type="InterPro" id="IPR002100">
    <property type="entry name" value="TF_MADSbox"/>
</dbReference>
<dbReference type="InterPro" id="IPR050142">
    <property type="entry name" value="MADS-box/MEF2_TF"/>
</dbReference>
<name>A0AAF1AY27_DAUCS</name>
<dbReference type="PRINTS" id="PR00404">
    <property type="entry name" value="MADSDOMAIN"/>
</dbReference>
<comment type="subcellular location">
    <subcellularLocation>
        <location evidence="1">Nucleus</location>
    </subcellularLocation>
</comment>
<keyword evidence="3" id="KW-0238">DNA-binding</keyword>
<organism evidence="7 8">
    <name type="scientific">Daucus carota subsp. sativus</name>
    <name type="common">Carrot</name>
    <dbReference type="NCBI Taxonomy" id="79200"/>
    <lineage>
        <taxon>Eukaryota</taxon>
        <taxon>Viridiplantae</taxon>
        <taxon>Streptophyta</taxon>
        <taxon>Embryophyta</taxon>
        <taxon>Tracheophyta</taxon>
        <taxon>Spermatophyta</taxon>
        <taxon>Magnoliopsida</taxon>
        <taxon>eudicotyledons</taxon>
        <taxon>Gunneridae</taxon>
        <taxon>Pentapetalae</taxon>
        <taxon>asterids</taxon>
        <taxon>campanulids</taxon>
        <taxon>Apiales</taxon>
        <taxon>Apiaceae</taxon>
        <taxon>Apioideae</taxon>
        <taxon>Scandiceae</taxon>
        <taxon>Daucinae</taxon>
        <taxon>Daucus</taxon>
        <taxon>Daucus sect. Daucus</taxon>
    </lineage>
</organism>
<keyword evidence="2" id="KW-0805">Transcription regulation</keyword>
<reference evidence="7" key="1">
    <citation type="journal article" date="2016" name="Nat. Genet.">
        <title>A high-quality carrot genome assembly provides new insights into carotenoid accumulation and asterid genome evolution.</title>
        <authorList>
            <person name="Iorizzo M."/>
            <person name="Ellison S."/>
            <person name="Senalik D."/>
            <person name="Zeng P."/>
            <person name="Satapoomin P."/>
            <person name="Huang J."/>
            <person name="Bowman M."/>
            <person name="Iovene M."/>
            <person name="Sanseverino W."/>
            <person name="Cavagnaro P."/>
            <person name="Yildiz M."/>
            <person name="Macko-Podgorni A."/>
            <person name="Moranska E."/>
            <person name="Grzebelus E."/>
            <person name="Grzebelus D."/>
            <person name="Ashrafi H."/>
            <person name="Zheng Z."/>
            <person name="Cheng S."/>
            <person name="Spooner D."/>
            <person name="Van Deynze A."/>
            <person name="Simon P."/>
        </authorList>
    </citation>
    <scope>NUCLEOTIDE SEQUENCE</scope>
    <source>
        <tissue evidence="7">Leaf</tissue>
    </source>
</reference>
<dbReference type="InterPro" id="IPR036879">
    <property type="entry name" value="TF_MADSbox_sf"/>
</dbReference>
<feature type="domain" description="MADS-box" evidence="6">
    <location>
        <begin position="1"/>
        <end position="61"/>
    </location>
</feature>
<reference evidence="7" key="2">
    <citation type="submission" date="2022-03" db="EMBL/GenBank/DDBJ databases">
        <title>Draft title - Genomic analysis of global carrot germplasm unveils the trajectory of domestication and the origin of high carotenoid orange carrot.</title>
        <authorList>
            <person name="Iorizzo M."/>
            <person name="Ellison S."/>
            <person name="Senalik D."/>
            <person name="Macko-Podgorni A."/>
            <person name="Grzebelus D."/>
            <person name="Bostan H."/>
            <person name="Rolling W."/>
            <person name="Curaba J."/>
            <person name="Simon P."/>
        </authorList>
    </citation>
    <scope>NUCLEOTIDE SEQUENCE</scope>
    <source>
        <tissue evidence="7">Leaf</tissue>
    </source>
</reference>
<evidence type="ECO:0000259" key="6">
    <source>
        <dbReference type="PROSITE" id="PS50066"/>
    </source>
</evidence>
<dbReference type="PROSITE" id="PS00350">
    <property type="entry name" value="MADS_BOX_1"/>
    <property type="match status" value="1"/>
</dbReference>
<dbReference type="EMBL" id="CP093346">
    <property type="protein sequence ID" value="WOG98969.1"/>
    <property type="molecule type" value="Genomic_DNA"/>
</dbReference>
<protein>
    <recommendedName>
        <fullName evidence="6">MADS-box domain-containing protein</fullName>
    </recommendedName>
</protein>
<gene>
    <name evidence="7" type="ORF">DCAR_0418315</name>
</gene>
<sequence>MGRVKREIKKIENVTSRQITFSKRRRGLVKKAHELSVLCDVDVALIIFSPTGRVSQFSNKR</sequence>
<evidence type="ECO:0000313" key="8">
    <source>
        <dbReference type="Proteomes" id="UP000077755"/>
    </source>
</evidence>
<dbReference type="PANTHER" id="PTHR48019">
    <property type="entry name" value="SERUM RESPONSE FACTOR HOMOLOG"/>
    <property type="match status" value="1"/>
</dbReference>
<dbReference type="GO" id="GO:0046983">
    <property type="term" value="F:protein dimerization activity"/>
    <property type="evidence" value="ECO:0007669"/>
    <property type="project" value="InterPro"/>
</dbReference>
<dbReference type="SUPFAM" id="SSF55455">
    <property type="entry name" value="SRF-like"/>
    <property type="match status" value="1"/>
</dbReference>
<accession>A0AAF1AY27</accession>
<dbReference type="AlphaFoldDB" id="A0AAF1AY27"/>
<dbReference type="GO" id="GO:0005634">
    <property type="term" value="C:nucleus"/>
    <property type="evidence" value="ECO:0007669"/>
    <property type="project" value="UniProtKB-SubCell"/>
</dbReference>
<evidence type="ECO:0000256" key="1">
    <source>
        <dbReference type="ARBA" id="ARBA00004123"/>
    </source>
</evidence>
<evidence type="ECO:0000313" key="7">
    <source>
        <dbReference type="EMBL" id="WOG98969.1"/>
    </source>
</evidence>
<dbReference type="PROSITE" id="PS50066">
    <property type="entry name" value="MADS_BOX_2"/>
    <property type="match status" value="1"/>
</dbReference>
<dbReference type="Gene3D" id="3.40.1810.10">
    <property type="entry name" value="Transcription factor, MADS-box"/>
    <property type="match status" value="1"/>
</dbReference>